<dbReference type="EMBL" id="SIDB01000001">
    <property type="protein sequence ID" value="KAI3438059.1"/>
    <property type="molecule type" value="Genomic_DNA"/>
</dbReference>
<dbReference type="Proteomes" id="UP001055712">
    <property type="component" value="Unassembled WGS sequence"/>
</dbReference>
<comment type="caution">
    <text evidence="3">The sequence shown here is derived from an EMBL/GenBank/DDBJ whole genome shotgun (WGS) entry which is preliminary data.</text>
</comment>
<proteinExistence type="predicted"/>
<sequence length="265" mass="29769">MTDYAQEQEDELEVLGSIFMDDLQEVTEGIPSGWKPPGAVWRVVVVPQRDEGDEEVEIPVQVELVFAHTPSYPDEPPLLKARGLQGISDADVGTLQGVLDEGVQENLGMAMIYTLISSAQEWVQEKAASMAVPSSDPVLEEKRRRDAEDARLAELRRGGQPVTPEAFAAWRAKFEAEQAQLRAKLEGVKVEEKQTRLTGKQYFLQQEAQHLEVEEPELEADEEDGEDDRENWRSSGEEEELDYDEEDSDEEEELLDELLASKAPA</sequence>
<name>A0A9D4TZ53_CHLVU</name>
<dbReference type="GO" id="GO:0009893">
    <property type="term" value="P:positive regulation of metabolic process"/>
    <property type="evidence" value="ECO:0007669"/>
    <property type="project" value="UniProtKB-ARBA"/>
</dbReference>
<dbReference type="PROSITE" id="PS50908">
    <property type="entry name" value="RWD"/>
    <property type="match status" value="1"/>
</dbReference>
<gene>
    <name evidence="3" type="ORF">D9Q98_000502</name>
</gene>
<dbReference type="SMART" id="SM00591">
    <property type="entry name" value="RWD"/>
    <property type="match status" value="1"/>
</dbReference>
<dbReference type="PANTHER" id="PTHR12292">
    <property type="entry name" value="RWD DOMAIN-CONTAINING PROTEIN"/>
    <property type="match status" value="1"/>
</dbReference>
<dbReference type="SUPFAM" id="SSF54495">
    <property type="entry name" value="UBC-like"/>
    <property type="match status" value="1"/>
</dbReference>
<protein>
    <recommendedName>
        <fullName evidence="2">RWD domain-containing protein</fullName>
    </recommendedName>
</protein>
<accession>A0A9D4TZ53</accession>
<dbReference type="Pfam" id="PF05773">
    <property type="entry name" value="RWD"/>
    <property type="match status" value="1"/>
</dbReference>
<evidence type="ECO:0000259" key="2">
    <source>
        <dbReference type="PROSITE" id="PS50908"/>
    </source>
</evidence>
<dbReference type="FunFam" id="3.10.110.10:FF:000050">
    <property type="entry name" value="eIF-2-alpha kinase GCN2"/>
    <property type="match status" value="1"/>
</dbReference>
<dbReference type="CDD" id="cd23823">
    <property type="entry name" value="RWD_GCN2"/>
    <property type="match status" value="1"/>
</dbReference>
<feature type="region of interest" description="Disordered" evidence="1">
    <location>
        <begin position="208"/>
        <end position="265"/>
    </location>
</feature>
<dbReference type="AlphaFoldDB" id="A0A9D4TZ53"/>
<feature type="compositionally biased region" description="Acidic residues" evidence="1">
    <location>
        <begin position="237"/>
        <end position="256"/>
    </location>
</feature>
<feature type="compositionally biased region" description="Acidic residues" evidence="1">
    <location>
        <begin position="214"/>
        <end position="229"/>
    </location>
</feature>
<reference evidence="3" key="1">
    <citation type="journal article" date="2019" name="Plant J.">
        <title>Chlorella vulgaris genome assembly and annotation reveals the molecular basis for metabolic acclimation to high light conditions.</title>
        <authorList>
            <person name="Cecchin M."/>
            <person name="Marcolungo L."/>
            <person name="Rossato M."/>
            <person name="Girolomoni L."/>
            <person name="Cosentino E."/>
            <person name="Cuine S."/>
            <person name="Li-Beisson Y."/>
            <person name="Delledonne M."/>
            <person name="Ballottari M."/>
        </authorList>
    </citation>
    <scope>NUCLEOTIDE SEQUENCE</scope>
    <source>
        <strain evidence="3">211/11P</strain>
    </source>
</reference>
<evidence type="ECO:0000313" key="4">
    <source>
        <dbReference type="Proteomes" id="UP001055712"/>
    </source>
</evidence>
<dbReference type="Gene3D" id="3.10.110.10">
    <property type="entry name" value="Ubiquitin Conjugating Enzyme"/>
    <property type="match status" value="1"/>
</dbReference>
<organism evidence="3 4">
    <name type="scientific">Chlorella vulgaris</name>
    <name type="common">Green alga</name>
    <dbReference type="NCBI Taxonomy" id="3077"/>
    <lineage>
        <taxon>Eukaryota</taxon>
        <taxon>Viridiplantae</taxon>
        <taxon>Chlorophyta</taxon>
        <taxon>core chlorophytes</taxon>
        <taxon>Trebouxiophyceae</taxon>
        <taxon>Chlorellales</taxon>
        <taxon>Chlorellaceae</taxon>
        <taxon>Chlorella clade</taxon>
        <taxon>Chlorella</taxon>
    </lineage>
</organism>
<dbReference type="GO" id="GO:0010468">
    <property type="term" value="P:regulation of gene expression"/>
    <property type="evidence" value="ECO:0007669"/>
    <property type="project" value="UniProtKB-ARBA"/>
</dbReference>
<dbReference type="GO" id="GO:0051246">
    <property type="term" value="P:regulation of protein metabolic process"/>
    <property type="evidence" value="ECO:0007669"/>
    <property type="project" value="UniProtKB-ARBA"/>
</dbReference>
<dbReference type="GO" id="GO:0033554">
    <property type="term" value="P:cellular response to stress"/>
    <property type="evidence" value="ECO:0007669"/>
    <property type="project" value="UniProtKB-ARBA"/>
</dbReference>
<reference evidence="3" key="2">
    <citation type="submission" date="2020-11" db="EMBL/GenBank/DDBJ databases">
        <authorList>
            <person name="Cecchin M."/>
            <person name="Marcolungo L."/>
            <person name="Rossato M."/>
            <person name="Girolomoni L."/>
            <person name="Cosentino E."/>
            <person name="Cuine S."/>
            <person name="Li-Beisson Y."/>
            <person name="Delledonne M."/>
            <person name="Ballottari M."/>
        </authorList>
    </citation>
    <scope>NUCLEOTIDE SEQUENCE</scope>
    <source>
        <strain evidence="3">211/11P</strain>
        <tissue evidence="3">Whole cell</tissue>
    </source>
</reference>
<dbReference type="OrthoDB" id="277175at2759"/>
<keyword evidence="4" id="KW-1185">Reference proteome</keyword>
<dbReference type="InterPro" id="IPR006575">
    <property type="entry name" value="RWD_dom"/>
</dbReference>
<evidence type="ECO:0000256" key="1">
    <source>
        <dbReference type="SAM" id="MobiDB-lite"/>
    </source>
</evidence>
<evidence type="ECO:0000313" key="3">
    <source>
        <dbReference type="EMBL" id="KAI3438059.1"/>
    </source>
</evidence>
<feature type="domain" description="RWD" evidence="2">
    <location>
        <begin position="10"/>
        <end position="126"/>
    </location>
</feature>
<dbReference type="InterPro" id="IPR040213">
    <property type="entry name" value="GIR2-like"/>
</dbReference>
<dbReference type="InterPro" id="IPR016135">
    <property type="entry name" value="UBQ-conjugating_enzyme/RWD"/>
</dbReference>